<comment type="caution">
    <text evidence="1">The sequence shown here is derived from an EMBL/GenBank/DDBJ whole genome shotgun (WGS) entry which is preliminary data.</text>
</comment>
<protein>
    <submittedName>
        <fullName evidence="1">Uncharacterized protein</fullName>
    </submittedName>
</protein>
<dbReference type="EMBL" id="NVVJ01000042">
    <property type="protein sequence ID" value="PCJ23254.1"/>
    <property type="molecule type" value="Genomic_DNA"/>
</dbReference>
<gene>
    <name evidence="1" type="ORF">COA96_12340</name>
</gene>
<dbReference type="AlphaFoldDB" id="A0A2A5AVC1"/>
<evidence type="ECO:0000313" key="2">
    <source>
        <dbReference type="Proteomes" id="UP000218327"/>
    </source>
</evidence>
<accession>A0A2A5AVC1</accession>
<organism evidence="1 2">
    <name type="scientific">SAR86 cluster bacterium</name>
    <dbReference type="NCBI Taxonomy" id="2030880"/>
    <lineage>
        <taxon>Bacteria</taxon>
        <taxon>Pseudomonadati</taxon>
        <taxon>Pseudomonadota</taxon>
        <taxon>Gammaproteobacteria</taxon>
        <taxon>SAR86 cluster</taxon>
    </lineage>
</organism>
<name>A0A2A5AVC1_9GAMM</name>
<sequence length="100" mass="11931">MQVLLVFYAQTFHCIFLAELELQNEFCQNTADNIQRPVYTLILLTNCLFIAKKYDKIHNSSEFFRKYFINQQAGVSIELIEQPEFGRIKRIRVAPSRRWL</sequence>
<dbReference type="Proteomes" id="UP000218327">
    <property type="component" value="Unassembled WGS sequence"/>
</dbReference>
<evidence type="ECO:0000313" key="1">
    <source>
        <dbReference type="EMBL" id="PCJ23254.1"/>
    </source>
</evidence>
<proteinExistence type="predicted"/>
<reference evidence="2" key="1">
    <citation type="submission" date="2017-08" db="EMBL/GenBank/DDBJ databases">
        <title>A dynamic microbial community with high functional redundancy inhabits the cold, oxic subseafloor aquifer.</title>
        <authorList>
            <person name="Tully B.J."/>
            <person name="Wheat C.G."/>
            <person name="Glazer B.T."/>
            <person name="Huber J.A."/>
        </authorList>
    </citation>
    <scope>NUCLEOTIDE SEQUENCE [LARGE SCALE GENOMIC DNA]</scope>
</reference>